<gene>
    <name evidence="1" type="ORF">MB09_02860</name>
</gene>
<proteinExistence type="predicted"/>
<name>A0ABR5DLC6_9FLAO</name>
<reference evidence="1 2" key="1">
    <citation type="submission" date="2014-10" db="EMBL/GenBank/DDBJ databases">
        <title>Genome sequencing of Vitellibacter vladivostokensis KMM 3516.</title>
        <authorList>
            <person name="Thevarajoo S."/>
            <person name="Selvaratnam C."/>
            <person name="Goh K.M."/>
            <person name="Chong C.S."/>
        </authorList>
    </citation>
    <scope>NUCLEOTIDE SEQUENCE [LARGE SCALE GENOMIC DNA]</scope>
    <source>
        <strain evidence="1 2">KMM 3516</strain>
    </source>
</reference>
<evidence type="ECO:0000313" key="1">
    <source>
        <dbReference type="EMBL" id="KJJ39585.1"/>
    </source>
</evidence>
<protein>
    <recommendedName>
        <fullName evidence="3">Secreted protein</fullName>
    </recommendedName>
</protein>
<dbReference type="EMBL" id="JSVU01000002">
    <property type="protein sequence ID" value="KJJ39585.1"/>
    <property type="molecule type" value="Genomic_DNA"/>
</dbReference>
<evidence type="ECO:0000313" key="2">
    <source>
        <dbReference type="Proteomes" id="UP000033497"/>
    </source>
</evidence>
<keyword evidence="2" id="KW-1185">Reference proteome</keyword>
<dbReference type="Proteomes" id="UP000033497">
    <property type="component" value="Unassembled WGS sequence"/>
</dbReference>
<comment type="caution">
    <text evidence="1">The sequence shown here is derived from an EMBL/GenBank/DDBJ whole genome shotgun (WGS) entry which is preliminary data.</text>
</comment>
<sequence>MFSLALLFPAAVQFAHTFEGHEHKACTDISTHLHEKQLDCSICDFHFSIFNFTPLEGVEFTVFHSFQNIESFYFTSLSKLKPAQNFLRGPPMIS</sequence>
<organism evidence="1 2">
    <name type="scientific">Aequorivita vladivostokensis</name>
    <dbReference type="NCBI Taxonomy" id="171194"/>
    <lineage>
        <taxon>Bacteria</taxon>
        <taxon>Pseudomonadati</taxon>
        <taxon>Bacteroidota</taxon>
        <taxon>Flavobacteriia</taxon>
        <taxon>Flavobacteriales</taxon>
        <taxon>Flavobacteriaceae</taxon>
        <taxon>Aequorivita</taxon>
    </lineage>
</organism>
<evidence type="ECO:0008006" key="3">
    <source>
        <dbReference type="Google" id="ProtNLM"/>
    </source>
</evidence>
<accession>A0ABR5DLC6</accession>